<evidence type="ECO:0000313" key="4">
    <source>
        <dbReference type="EMBL" id="RVW05525.1"/>
    </source>
</evidence>
<dbReference type="OrthoDB" id="9758724at2"/>
<dbReference type="Gene3D" id="1.10.150.320">
    <property type="entry name" value="Photosystem II 12 kDa extrinsic protein"/>
    <property type="match status" value="1"/>
</dbReference>
<accession>A0A438B3G4</accession>
<comment type="caution">
    <text evidence="4">The sequence shown here is derived from an EMBL/GenBank/DDBJ whole genome shotgun (WGS) entry which is preliminary data.</text>
</comment>
<dbReference type="NCBIfam" id="TIGR00426">
    <property type="entry name" value="competence protein ComEA helix-hairpin-helix repeat region"/>
    <property type="match status" value="1"/>
</dbReference>
<dbReference type="GO" id="GO:0015628">
    <property type="term" value="P:protein secretion by the type II secretion system"/>
    <property type="evidence" value="ECO:0007669"/>
    <property type="project" value="TreeGrafter"/>
</dbReference>
<reference evidence="4 5" key="1">
    <citation type="submission" date="2018-11" db="EMBL/GenBank/DDBJ databases">
        <title>Rhodococcus spongicola sp. nov. and Rhodococcus xishaensis sp. nov. from marine sponges.</title>
        <authorList>
            <person name="Li L."/>
            <person name="Lin H.W."/>
        </authorList>
    </citation>
    <scope>NUCLEOTIDE SEQUENCE [LARGE SCALE GENOMIC DNA]</scope>
    <source>
        <strain evidence="4 5">LHW51113</strain>
    </source>
</reference>
<dbReference type="InterPro" id="IPR010994">
    <property type="entry name" value="RuvA_2-like"/>
</dbReference>
<keyword evidence="2" id="KW-1133">Transmembrane helix</keyword>
<keyword evidence="2" id="KW-0472">Membrane</keyword>
<dbReference type="Proteomes" id="UP000283479">
    <property type="component" value="Unassembled WGS sequence"/>
</dbReference>
<dbReference type="InterPro" id="IPR019554">
    <property type="entry name" value="Soluble_ligand-bd"/>
</dbReference>
<keyword evidence="2" id="KW-0812">Transmembrane</keyword>
<proteinExistence type="predicted"/>
<dbReference type="Pfam" id="PF10531">
    <property type="entry name" value="SLBB"/>
    <property type="match status" value="1"/>
</dbReference>
<evidence type="ECO:0000259" key="3">
    <source>
        <dbReference type="SMART" id="SM00278"/>
    </source>
</evidence>
<sequence length="303" mass="30750">MGTDQDRARARSRLAVASAGSAPTPKGHHHETDDLDAGDTSMWVPEWLSGTDAAFDEADRWPETSRWSGPRLSPGRRGAAALVVVGLVAAGIAAVSVWRDRPTAQAVPPLPIVEVRDAEAVPDGGAAPAGTSTSPSAPPSPSTTPPPDEHLVVSVVGLVNHAGLVLLPPGSRVADALEAAGGPRPGADLLGLNMAERVHDGDQILVGVVPPDGGPSPVGSAHVGAGTASGTAIGAQARRVGKINLNTAAETELDALPGVGPVTAAAIVSWRQTNGRFTDVEQLSEVDGIGPARLAKLRDLVML</sequence>
<dbReference type="SMART" id="SM00278">
    <property type="entry name" value="HhH1"/>
    <property type="match status" value="2"/>
</dbReference>
<protein>
    <submittedName>
        <fullName evidence="4">ComEA family DNA-binding protein</fullName>
    </submittedName>
</protein>
<evidence type="ECO:0000256" key="2">
    <source>
        <dbReference type="SAM" id="Phobius"/>
    </source>
</evidence>
<dbReference type="GO" id="GO:0006281">
    <property type="term" value="P:DNA repair"/>
    <property type="evidence" value="ECO:0007669"/>
    <property type="project" value="InterPro"/>
</dbReference>
<feature type="domain" description="Helix-hairpin-helix DNA-binding motif class 1" evidence="3">
    <location>
        <begin position="281"/>
        <end position="300"/>
    </location>
</feature>
<evidence type="ECO:0000313" key="5">
    <source>
        <dbReference type="Proteomes" id="UP000283479"/>
    </source>
</evidence>
<feature type="compositionally biased region" description="Low complexity" evidence="1">
    <location>
        <begin position="124"/>
        <end position="135"/>
    </location>
</feature>
<organism evidence="4 5">
    <name type="scientific">Rhodococcus xishaensis</name>
    <dbReference type="NCBI Taxonomy" id="2487364"/>
    <lineage>
        <taxon>Bacteria</taxon>
        <taxon>Bacillati</taxon>
        <taxon>Actinomycetota</taxon>
        <taxon>Actinomycetes</taxon>
        <taxon>Mycobacteriales</taxon>
        <taxon>Nocardiaceae</taxon>
        <taxon>Rhodococcus</taxon>
    </lineage>
</organism>
<dbReference type="SUPFAM" id="SSF47781">
    <property type="entry name" value="RuvA domain 2-like"/>
    <property type="match status" value="1"/>
</dbReference>
<feature type="region of interest" description="Disordered" evidence="1">
    <location>
        <begin position="122"/>
        <end position="149"/>
    </location>
</feature>
<keyword evidence="5" id="KW-1185">Reference proteome</keyword>
<dbReference type="PANTHER" id="PTHR21180:SF32">
    <property type="entry name" value="ENDONUCLEASE_EXONUCLEASE_PHOSPHATASE FAMILY DOMAIN-CONTAINING PROTEIN 1"/>
    <property type="match status" value="1"/>
</dbReference>
<dbReference type="PANTHER" id="PTHR21180">
    <property type="entry name" value="ENDONUCLEASE/EXONUCLEASE/PHOSPHATASE FAMILY DOMAIN-CONTAINING PROTEIN 1"/>
    <property type="match status" value="1"/>
</dbReference>
<feature type="region of interest" description="Disordered" evidence="1">
    <location>
        <begin position="55"/>
        <end position="75"/>
    </location>
</feature>
<dbReference type="InterPro" id="IPR051675">
    <property type="entry name" value="Endo/Exo/Phosphatase_dom_1"/>
</dbReference>
<feature type="domain" description="Helix-hairpin-helix DNA-binding motif class 1" evidence="3">
    <location>
        <begin position="251"/>
        <end position="270"/>
    </location>
</feature>
<dbReference type="RefSeq" id="WP_127951047.1">
    <property type="nucleotide sequence ID" value="NZ_RKLO01000001.1"/>
</dbReference>
<feature type="compositionally biased region" description="Low complexity" evidence="1">
    <location>
        <begin position="13"/>
        <end position="22"/>
    </location>
</feature>
<dbReference type="InterPro" id="IPR003583">
    <property type="entry name" value="Hlx-hairpin-Hlx_DNA-bd_motif"/>
</dbReference>
<dbReference type="EMBL" id="RKLO01000001">
    <property type="protein sequence ID" value="RVW05525.1"/>
    <property type="molecule type" value="Genomic_DNA"/>
</dbReference>
<dbReference type="GO" id="GO:0003677">
    <property type="term" value="F:DNA binding"/>
    <property type="evidence" value="ECO:0007669"/>
    <property type="project" value="UniProtKB-KW"/>
</dbReference>
<feature type="region of interest" description="Disordered" evidence="1">
    <location>
        <begin position="1"/>
        <end position="40"/>
    </location>
</feature>
<gene>
    <name evidence="4" type="ORF">EGT50_02810</name>
</gene>
<dbReference type="GO" id="GO:0015627">
    <property type="term" value="C:type II protein secretion system complex"/>
    <property type="evidence" value="ECO:0007669"/>
    <property type="project" value="TreeGrafter"/>
</dbReference>
<dbReference type="AlphaFoldDB" id="A0A438B3G4"/>
<feature type="transmembrane region" description="Helical" evidence="2">
    <location>
        <begin position="79"/>
        <end position="98"/>
    </location>
</feature>
<feature type="compositionally biased region" description="Pro residues" evidence="1">
    <location>
        <begin position="136"/>
        <end position="146"/>
    </location>
</feature>
<keyword evidence="4" id="KW-0238">DNA-binding</keyword>
<dbReference type="InterPro" id="IPR004509">
    <property type="entry name" value="Competence_ComEA_HhH"/>
</dbReference>
<evidence type="ECO:0000256" key="1">
    <source>
        <dbReference type="SAM" id="MobiDB-lite"/>
    </source>
</evidence>
<name>A0A438B3G4_9NOCA</name>
<dbReference type="Pfam" id="PF12836">
    <property type="entry name" value="HHH_3"/>
    <property type="match status" value="1"/>
</dbReference>